<sequence length="188" mass="21240">MLKKIIIYSVFTVLIYSTSSHKLFSYFPTGTAFGFSLRFSFPLQASLAVTGKFEGIPFMFGGTLNLGISSQGASWFGFSASADWWVYTTRLGQLGNSDVMLYLGPGIEAIFNFGNKYINIEADFRIPVGVSFIVEKDWEIFLQLTPALNVISVGNRGFATFGWYPEDSGWAFADFFRFYGDFGFRYWF</sequence>
<name>A0A5C8EVS9_BRAPL</name>
<proteinExistence type="predicted"/>
<evidence type="ECO:0000313" key="1">
    <source>
        <dbReference type="EMBL" id="TXJ41214.1"/>
    </source>
</evidence>
<dbReference type="AlphaFoldDB" id="A0A5C8EVS9"/>
<evidence type="ECO:0000313" key="2">
    <source>
        <dbReference type="Proteomes" id="UP000323176"/>
    </source>
</evidence>
<gene>
    <name evidence="1" type="ORF">EPJ72_07330</name>
</gene>
<dbReference type="Proteomes" id="UP000323176">
    <property type="component" value="Unassembled WGS sequence"/>
</dbReference>
<protein>
    <submittedName>
        <fullName evidence="1">Uncharacterized protein</fullName>
    </submittedName>
</protein>
<accession>A0A5C8EVS9</accession>
<comment type="caution">
    <text evidence="1">The sequence shown here is derived from an EMBL/GenBank/DDBJ whole genome shotgun (WGS) entry which is preliminary data.</text>
</comment>
<organism evidence="1 2">
    <name type="scientific">Brachyspira pilosicoli</name>
    <name type="common">Serpulina pilosicoli</name>
    <dbReference type="NCBI Taxonomy" id="52584"/>
    <lineage>
        <taxon>Bacteria</taxon>
        <taxon>Pseudomonadati</taxon>
        <taxon>Spirochaetota</taxon>
        <taxon>Spirochaetia</taxon>
        <taxon>Brachyspirales</taxon>
        <taxon>Brachyspiraceae</taxon>
        <taxon>Brachyspira</taxon>
    </lineage>
</organism>
<dbReference type="OrthoDB" id="307359at2"/>
<reference evidence="1 2" key="1">
    <citation type="journal article" date="1992" name="Lakartidningen">
        <title>[Penicillin V and not amoxicillin is the first choice preparation in acute otitis].</title>
        <authorList>
            <person name="Kamme C."/>
            <person name="Lundgren K."/>
            <person name="Prellner K."/>
        </authorList>
    </citation>
    <scope>NUCLEOTIDE SEQUENCE [LARGE SCALE GENOMIC DNA]</scope>
    <source>
        <strain evidence="1 2">PC5538III-hc</strain>
    </source>
</reference>
<dbReference type="EMBL" id="SAXY01000045">
    <property type="protein sequence ID" value="TXJ41214.1"/>
    <property type="molecule type" value="Genomic_DNA"/>
</dbReference>